<name>A0A644WV16_9ZZZZ</name>
<gene>
    <name evidence="2" type="ORF">SDC9_54062</name>
</gene>
<evidence type="ECO:0000313" key="2">
    <source>
        <dbReference type="EMBL" id="MPM07755.1"/>
    </source>
</evidence>
<dbReference type="PANTHER" id="PTHR33877">
    <property type="entry name" value="SLL1193 PROTEIN"/>
    <property type="match status" value="1"/>
</dbReference>
<accession>A0A644WV16</accession>
<dbReference type="InterPro" id="IPR003615">
    <property type="entry name" value="HNH_nuc"/>
</dbReference>
<sequence length="188" mass="21602">MPTNYVKSIHDEILFEYAKLISRSAMGKHEWGFITCRFFKLKKGEIQISDTIREWETEQTLPKECVYCGSTENLSTDHLIPKNRGGDNSADNLVLACRSCNSSRGDKGVFEWLGLKKKDNLHRLVAGKYLKQLLKLHEENGTLEISREELLTLCKDCPLPEVCKEWDKVHALTCFCLESILPFEKCCK</sequence>
<dbReference type="Pfam" id="PF01844">
    <property type="entry name" value="HNH"/>
    <property type="match status" value="1"/>
</dbReference>
<feature type="domain" description="HNH nuclease" evidence="1">
    <location>
        <begin position="51"/>
        <end position="102"/>
    </location>
</feature>
<dbReference type="InterPro" id="IPR052892">
    <property type="entry name" value="NA-targeting_endonuclease"/>
</dbReference>
<dbReference type="PANTHER" id="PTHR33877:SF2">
    <property type="entry name" value="OS07G0170200 PROTEIN"/>
    <property type="match status" value="1"/>
</dbReference>
<dbReference type="AlphaFoldDB" id="A0A644WV16"/>
<dbReference type="Gene3D" id="1.10.30.50">
    <property type="match status" value="1"/>
</dbReference>
<proteinExistence type="predicted"/>
<dbReference type="GO" id="GO:0003676">
    <property type="term" value="F:nucleic acid binding"/>
    <property type="evidence" value="ECO:0007669"/>
    <property type="project" value="InterPro"/>
</dbReference>
<dbReference type="EMBL" id="VSSQ01001372">
    <property type="protein sequence ID" value="MPM07755.1"/>
    <property type="molecule type" value="Genomic_DNA"/>
</dbReference>
<dbReference type="InterPro" id="IPR002711">
    <property type="entry name" value="HNH"/>
</dbReference>
<comment type="caution">
    <text evidence="2">The sequence shown here is derived from an EMBL/GenBank/DDBJ whole genome shotgun (WGS) entry which is preliminary data.</text>
</comment>
<evidence type="ECO:0000259" key="1">
    <source>
        <dbReference type="SMART" id="SM00507"/>
    </source>
</evidence>
<protein>
    <recommendedName>
        <fullName evidence="1">HNH nuclease domain-containing protein</fullName>
    </recommendedName>
</protein>
<reference evidence="2" key="1">
    <citation type="submission" date="2019-08" db="EMBL/GenBank/DDBJ databases">
        <authorList>
            <person name="Kucharzyk K."/>
            <person name="Murdoch R.W."/>
            <person name="Higgins S."/>
            <person name="Loffler F."/>
        </authorList>
    </citation>
    <scope>NUCLEOTIDE SEQUENCE</scope>
</reference>
<dbReference type="CDD" id="cd00085">
    <property type="entry name" value="HNHc"/>
    <property type="match status" value="1"/>
</dbReference>
<organism evidence="2">
    <name type="scientific">bioreactor metagenome</name>
    <dbReference type="NCBI Taxonomy" id="1076179"/>
    <lineage>
        <taxon>unclassified sequences</taxon>
        <taxon>metagenomes</taxon>
        <taxon>ecological metagenomes</taxon>
    </lineage>
</organism>
<dbReference type="GO" id="GO:0008270">
    <property type="term" value="F:zinc ion binding"/>
    <property type="evidence" value="ECO:0007669"/>
    <property type="project" value="InterPro"/>
</dbReference>
<dbReference type="GO" id="GO:0004519">
    <property type="term" value="F:endonuclease activity"/>
    <property type="evidence" value="ECO:0007669"/>
    <property type="project" value="InterPro"/>
</dbReference>
<dbReference type="SMART" id="SM00507">
    <property type="entry name" value="HNHc"/>
    <property type="match status" value="1"/>
</dbReference>